<accession>A0AAV8CDM1</accession>
<keyword evidence="6" id="KW-0539">Nucleus</keyword>
<comment type="similarity">
    <text evidence="1 6">Belongs to the FHY3/FAR1 family.</text>
</comment>
<dbReference type="PANTHER" id="PTHR31669">
    <property type="entry name" value="PROTEIN FAR1-RELATED SEQUENCE 10-RELATED"/>
    <property type="match status" value="1"/>
</dbReference>
<dbReference type="GO" id="GO:0006355">
    <property type="term" value="P:regulation of DNA-templated transcription"/>
    <property type="evidence" value="ECO:0007669"/>
    <property type="project" value="UniProtKB-UniRule"/>
</dbReference>
<dbReference type="AlphaFoldDB" id="A0AAV8CDM1"/>
<organism evidence="8 9">
    <name type="scientific">Rhynchospora pubera</name>
    <dbReference type="NCBI Taxonomy" id="906938"/>
    <lineage>
        <taxon>Eukaryota</taxon>
        <taxon>Viridiplantae</taxon>
        <taxon>Streptophyta</taxon>
        <taxon>Embryophyta</taxon>
        <taxon>Tracheophyta</taxon>
        <taxon>Spermatophyta</taxon>
        <taxon>Magnoliopsida</taxon>
        <taxon>Liliopsida</taxon>
        <taxon>Poales</taxon>
        <taxon>Cyperaceae</taxon>
        <taxon>Cyperoideae</taxon>
        <taxon>Rhynchosporeae</taxon>
        <taxon>Rhynchospora</taxon>
    </lineage>
</organism>
<evidence type="ECO:0000259" key="7">
    <source>
        <dbReference type="PROSITE" id="PS50966"/>
    </source>
</evidence>
<dbReference type="EMBL" id="JAMFTS010000005">
    <property type="protein sequence ID" value="KAJ4753490.1"/>
    <property type="molecule type" value="Genomic_DNA"/>
</dbReference>
<dbReference type="SMART" id="SM00575">
    <property type="entry name" value="ZnF_PMZ"/>
    <property type="match status" value="1"/>
</dbReference>
<keyword evidence="9" id="KW-1185">Reference proteome</keyword>
<evidence type="ECO:0000256" key="6">
    <source>
        <dbReference type="RuleBase" id="RU367018"/>
    </source>
</evidence>
<evidence type="ECO:0000313" key="8">
    <source>
        <dbReference type="EMBL" id="KAJ4753490.1"/>
    </source>
</evidence>
<dbReference type="InterPro" id="IPR006564">
    <property type="entry name" value="Znf_PMZ"/>
</dbReference>
<dbReference type="GO" id="GO:0005634">
    <property type="term" value="C:nucleus"/>
    <property type="evidence" value="ECO:0007669"/>
    <property type="project" value="UniProtKB-SubCell"/>
</dbReference>
<evidence type="ECO:0000256" key="4">
    <source>
        <dbReference type="ARBA" id="ARBA00022833"/>
    </source>
</evidence>
<keyword evidence="4 6" id="KW-0862">Zinc</keyword>
<comment type="function">
    <text evidence="6">Putative transcription activator involved in regulating light control of development.</text>
</comment>
<dbReference type="Pfam" id="PF04434">
    <property type="entry name" value="SWIM"/>
    <property type="match status" value="1"/>
</dbReference>
<feature type="domain" description="SWIM-type" evidence="7">
    <location>
        <begin position="200"/>
        <end position="236"/>
    </location>
</feature>
<evidence type="ECO:0000256" key="1">
    <source>
        <dbReference type="ARBA" id="ARBA00005889"/>
    </source>
</evidence>
<dbReference type="Proteomes" id="UP001140206">
    <property type="component" value="Chromosome 5"/>
</dbReference>
<evidence type="ECO:0000313" key="9">
    <source>
        <dbReference type="Proteomes" id="UP001140206"/>
    </source>
</evidence>
<keyword evidence="2 6" id="KW-0479">Metal-binding</keyword>
<dbReference type="PROSITE" id="PS50966">
    <property type="entry name" value="ZF_SWIM"/>
    <property type="match status" value="1"/>
</dbReference>
<evidence type="ECO:0000256" key="5">
    <source>
        <dbReference type="PROSITE-ProRule" id="PRU00325"/>
    </source>
</evidence>
<gene>
    <name evidence="8" type="ORF">LUZ62_087895</name>
</gene>
<reference evidence="8" key="1">
    <citation type="submission" date="2022-08" db="EMBL/GenBank/DDBJ databases">
        <authorList>
            <person name="Marques A."/>
        </authorList>
    </citation>
    <scope>NUCLEOTIDE SEQUENCE</scope>
    <source>
        <strain evidence="8">RhyPub2mFocal</strain>
        <tissue evidence="8">Leaves</tissue>
    </source>
</reference>
<sequence length="437" mass="50430">MACHEEGKRKIRITFGRMPTGMPTFGDELGRVINCSLTVPEFEITWAAMLDDYKLKDNKHLKNMFDQREEWVPTYFRGIFFAEMTTTQRSESMNALFKMWVTTHTSIYKFVCKIDNIIENIWQREGDEDMRTMNEEPALWSKFTLEFHARQVYTRKVFSVFKELLKDRCLGTPIEKEQGTQYEVRIDYNPCYKKWKLVSYLVNVDKNAELFSCNCKGFDFEGLLCPHALKVMWIHGIQQLPSHYILKRWCKNANADVKRPINERSRDVGNSTALQMFKAKTIKSQFSHLIDLASKDMHSFNMADAKLRDLVEHLKALQIDEVPGNEVVMDVNVGDGVQGITNIAAASEVVVMDLDVEDEVQGITASRKLRDPPISNCKGRKKRPERWKIAAEKAPIKGRICSYCGKMDKHNIRTCSKIYRTKVDLVAPSNKGIAEIT</sequence>
<dbReference type="InterPro" id="IPR007527">
    <property type="entry name" value="Znf_SWIM"/>
</dbReference>
<dbReference type="InterPro" id="IPR031052">
    <property type="entry name" value="FHY3/FAR1"/>
</dbReference>
<dbReference type="GO" id="GO:0008270">
    <property type="term" value="F:zinc ion binding"/>
    <property type="evidence" value="ECO:0007669"/>
    <property type="project" value="UniProtKB-UniRule"/>
</dbReference>
<keyword evidence="3 5" id="KW-0863">Zinc-finger</keyword>
<dbReference type="PANTHER" id="PTHR31669:SF283">
    <property type="entry name" value="PROTEIN FAR1-RELATED SEQUENCE"/>
    <property type="match status" value="1"/>
</dbReference>
<proteinExistence type="inferred from homology"/>
<comment type="subcellular location">
    <subcellularLocation>
        <location evidence="6">Nucleus</location>
    </subcellularLocation>
</comment>
<name>A0AAV8CDM1_9POAL</name>
<evidence type="ECO:0000256" key="2">
    <source>
        <dbReference type="ARBA" id="ARBA00022723"/>
    </source>
</evidence>
<evidence type="ECO:0000256" key="3">
    <source>
        <dbReference type="ARBA" id="ARBA00022771"/>
    </source>
</evidence>
<protein>
    <recommendedName>
        <fullName evidence="6">Protein FAR1-RELATED SEQUENCE</fullName>
    </recommendedName>
</protein>
<comment type="caution">
    <text evidence="8">The sequence shown here is derived from an EMBL/GenBank/DDBJ whole genome shotgun (WGS) entry which is preliminary data.</text>
</comment>